<accession>A0A812L104</accession>
<evidence type="ECO:0000313" key="1">
    <source>
        <dbReference type="EMBL" id="CAE7239641.1"/>
    </source>
</evidence>
<organism evidence="1 2">
    <name type="scientific">Symbiodinium natans</name>
    <dbReference type="NCBI Taxonomy" id="878477"/>
    <lineage>
        <taxon>Eukaryota</taxon>
        <taxon>Sar</taxon>
        <taxon>Alveolata</taxon>
        <taxon>Dinophyceae</taxon>
        <taxon>Suessiales</taxon>
        <taxon>Symbiodiniaceae</taxon>
        <taxon>Symbiodinium</taxon>
    </lineage>
</organism>
<evidence type="ECO:0000313" key="2">
    <source>
        <dbReference type="Proteomes" id="UP000604046"/>
    </source>
</evidence>
<name>A0A812L104_9DINO</name>
<dbReference type="Proteomes" id="UP000604046">
    <property type="component" value="Unassembled WGS sequence"/>
</dbReference>
<comment type="caution">
    <text evidence="1">The sequence shown here is derived from an EMBL/GenBank/DDBJ whole genome shotgun (WGS) entry which is preliminary data.</text>
</comment>
<dbReference type="AlphaFoldDB" id="A0A812L104"/>
<dbReference type="EMBL" id="CAJNDS010000890">
    <property type="protein sequence ID" value="CAE7239641.1"/>
    <property type="molecule type" value="Genomic_DNA"/>
</dbReference>
<reference evidence="1" key="1">
    <citation type="submission" date="2021-02" db="EMBL/GenBank/DDBJ databases">
        <authorList>
            <person name="Dougan E. K."/>
            <person name="Rhodes N."/>
            <person name="Thang M."/>
            <person name="Chan C."/>
        </authorList>
    </citation>
    <scope>NUCLEOTIDE SEQUENCE</scope>
</reference>
<keyword evidence="2" id="KW-1185">Reference proteome</keyword>
<protein>
    <submittedName>
        <fullName evidence="1">Uncharacterized protein</fullName>
    </submittedName>
</protein>
<sequence>MSTSDSTAHVHGLCVQDNEHHLVGMSEKLPSQLAESCEGPFFLCAIFGTGWGAATTLLAGAAGSTMVDKKFFWKALKTPCLTYNSVATLDGLARSQVRAKREY</sequence>
<gene>
    <name evidence="1" type="ORF">SNAT2548_LOCUS10663</name>
</gene>
<proteinExistence type="predicted"/>